<proteinExistence type="predicted"/>
<evidence type="ECO:0000313" key="2">
    <source>
        <dbReference type="EMBL" id="KAJ1133078.1"/>
    </source>
</evidence>
<feature type="region of interest" description="Disordered" evidence="1">
    <location>
        <begin position="84"/>
        <end position="108"/>
    </location>
</feature>
<feature type="region of interest" description="Disordered" evidence="1">
    <location>
        <begin position="23"/>
        <end position="59"/>
    </location>
</feature>
<protein>
    <submittedName>
        <fullName evidence="2">Uncharacterized protein</fullName>
    </submittedName>
</protein>
<dbReference type="EMBL" id="JANPWB010000011">
    <property type="protein sequence ID" value="KAJ1133078.1"/>
    <property type="molecule type" value="Genomic_DNA"/>
</dbReference>
<reference evidence="2" key="1">
    <citation type="journal article" date="2022" name="bioRxiv">
        <title>Sequencing and chromosome-scale assembly of the giantPleurodeles waltlgenome.</title>
        <authorList>
            <person name="Brown T."/>
            <person name="Elewa A."/>
            <person name="Iarovenko S."/>
            <person name="Subramanian E."/>
            <person name="Araus A.J."/>
            <person name="Petzold A."/>
            <person name="Susuki M."/>
            <person name="Suzuki K.-i.T."/>
            <person name="Hayashi T."/>
            <person name="Toyoda A."/>
            <person name="Oliveira C."/>
            <person name="Osipova E."/>
            <person name="Leigh N.D."/>
            <person name="Simon A."/>
            <person name="Yun M.H."/>
        </authorList>
    </citation>
    <scope>NUCLEOTIDE SEQUENCE</scope>
    <source>
        <strain evidence="2">20211129_DDA</strain>
        <tissue evidence="2">Liver</tissue>
    </source>
</reference>
<organism evidence="2 3">
    <name type="scientific">Pleurodeles waltl</name>
    <name type="common">Iberian ribbed newt</name>
    <dbReference type="NCBI Taxonomy" id="8319"/>
    <lineage>
        <taxon>Eukaryota</taxon>
        <taxon>Metazoa</taxon>
        <taxon>Chordata</taxon>
        <taxon>Craniata</taxon>
        <taxon>Vertebrata</taxon>
        <taxon>Euteleostomi</taxon>
        <taxon>Amphibia</taxon>
        <taxon>Batrachia</taxon>
        <taxon>Caudata</taxon>
        <taxon>Salamandroidea</taxon>
        <taxon>Salamandridae</taxon>
        <taxon>Pleurodelinae</taxon>
        <taxon>Pleurodeles</taxon>
    </lineage>
</organism>
<evidence type="ECO:0000313" key="3">
    <source>
        <dbReference type="Proteomes" id="UP001066276"/>
    </source>
</evidence>
<feature type="compositionally biased region" description="Basic and acidic residues" evidence="1">
    <location>
        <begin position="23"/>
        <end position="39"/>
    </location>
</feature>
<dbReference type="Proteomes" id="UP001066276">
    <property type="component" value="Chromosome 7"/>
</dbReference>
<sequence length="108" mass="11846">MPAGDFISCIERLAEKSGIGDIPRQERGKEKKGMERFAEKSGVGDIPWKERGKEKKGRGQIHAHACCSGDGCFSRASLVTCAPSSERFGPEKIPEGRGETAEERRILQ</sequence>
<comment type="caution">
    <text evidence="2">The sequence shown here is derived from an EMBL/GenBank/DDBJ whole genome shotgun (WGS) entry which is preliminary data.</text>
</comment>
<accession>A0AAV7Q4J8</accession>
<gene>
    <name evidence="2" type="ORF">NDU88_011377</name>
</gene>
<name>A0AAV7Q4J8_PLEWA</name>
<feature type="compositionally biased region" description="Basic and acidic residues" evidence="1">
    <location>
        <begin position="88"/>
        <end position="108"/>
    </location>
</feature>
<evidence type="ECO:0000256" key="1">
    <source>
        <dbReference type="SAM" id="MobiDB-lite"/>
    </source>
</evidence>
<keyword evidence="3" id="KW-1185">Reference proteome</keyword>
<dbReference type="AlphaFoldDB" id="A0AAV7Q4J8"/>